<dbReference type="OrthoDB" id="6350790at2759"/>
<accession>A0A8J5MWD3</accession>
<feature type="region of interest" description="Disordered" evidence="1">
    <location>
        <begin position="83"/>
        <end position="110"/>
    </location>
</feature>
<evidence type="ECO:0000313" key="3">
    <source>
        <dbReference type="Proteomes" id="UP000747542"/>
    </source>
</evidence>
<name>A0A8J5MWD3_HOMAM</name>
<protein>
    <submittedName>
        <fullName evidence="2">Uncharacterized protein</fullName>
    </submittedName>
</protein>
<dbReference type="Proteomes" id="UP000747542">
    <property type="component" value="Unassembled WGS sequence"/>
</dbReference>
<comment type="caution">
    <text evidence="2">The sequence shown here is derived from an EMBL/GenBank/DDBJ whole genome shotgun (WGS) entry which is preliminary data.</text>
</comment>
<keyword evidence="3" id="KW-1185">Reference proteome</keyword>
<evidence type="ECO:0000313" key="2">
    <source>
        <dbReference type="EMBL" id="KAG7166283.1"/>
    </source>
</evidence>
<gene>
    <name evidence="2" type="ORF">Hamer_G011112</name>
</gene>
<organism evidence="2 3">
    <name type="scientific">Homarus americanus</name>
    <name type="common">American lobster</name>
    <dbReference type="NCBI Taxonomy" id="6706"/>
    <lineage>
        <taxon>Eukaryota</taxon>
        <taxon>Metazoa</taxon>
        <taxon>Ecdysozoa</taxon>
        <taxon>Arthropoda</taxon>
        <taxon>Crustacea</taxon>
        <taxon>Multicrustacea</taxon>
        <taxon>Malacostraca</taxon>
        <taxon>Eumalacostraca</taxon>
        <taxon>Eucarida</taxon>
        <taxon>Decapoda</taxon>
        <taxon>Pleocyemata</taxon>
        <taxon>Astacidea</taxon>
        <taxon>Nephropoidea</taxon>
        <taxon>Nephropidae</taxon>
        <taxon>Homarus</taxon>
    </lineage>
</organism>
<dbReference type="EMBL" id="JAHLQT010022636">
    <property type="protein sequence ID" value="KAG7166283.1"/>
    <property type="molecule type" value="Genomic_DNA"/>
</dbReference>
<proteinExistence type="predicted"/>
<reference evidence="2" key="1">
    <citation type="journal article" date="2021" name="Sci. Adv.">
        <title>The American lobster genome reveals insights on longevity, neural, and immune adaptations.</title>
        <authorList>
            <person name="Polinski J.M."/>
            <person name="Zimin A.V."/>
            <person name="Clark K.F."/>
            <person name="Kohn A.B."/>
            <person name="Sadowski N."/>
            <person name="Timp W."/>
            <person name="Ptitsyn A."/>
            <person name="Khanna P."/>
            <person name="Romanova D.Y."/>
            <person name="Williams P."/>
            <person name="Greenwood S.J."/>
            <person name="Moroz L.L."/>
            <person name="Walt D.R."/>
            <person name="Bodnar A.G."/>
        </authorList>
    </citation>
    <scope>NUCLEOTIDE SEQUENCE</scope>
    <source>
        <strain evidence="2">GMGI-L3</strain>
    </source>
</reference>
<evidence type="ECO:0000256" key="1">
    <source>
        <dbReference type="SAM" id="MobiDB-lite"/>
    </source>
</evidence>
<sequence length="1282" mass="148561">MDVEVDPRMEVDQRMEVDCIQEGDKGLRRLLPLYQFLQSSCLKAAVDIFVRGFKSAQYVQDNLNTQVMPDMRLMDLFHQMNNKTKTNDKKKGKNKGGKDPQPQQPHIQMRKSKQFTNIRENGDILSQVTVKDLLVPNHEKCKILHELDLIFILNVIINEMLQYKLSDSLLESLIQIKDTRTVLFHPRYNFSTKNFDECLEKLNKAMKVLYNHLDYSKEQLEIDVLHCRQEAQMDDQIVDNIVEKLRFEIHKKYAPPQNYIVPNISRIQELSEFVIEDLVKFINDQRYAVPVEKSPILLCGNRGTGKSLLLQSLAASFSREPSSEFLLILHLDEWSRQRLSHQSSWTRDAKTEFWDQIFRCVKSLAPELVSIYGMDSIKAVIQMHMNQVLFLINWDIDIVGPICKEMSYGTWVVKYHGLHSPSVDWQVLKVEPYGEVQVRAALKSLNLKDSKIVLRLYEDCEYKEILTTFDMIKIFSEMRSTVTHGTHFEIAELYVKKKLNSCGDVECITKLGEIAFNAICKNKLVLKESDLCNISSEIKEKFLEHHEEKGTTFIHLIARDFMAAKYVISQPTKACQEWLCNVHVFKGVFKFVCSMWCKDLHCLKGNIHYIKTYLIKLLDVKSLAGEAANKEIGSKKGKQKPKKNFPVFVNPLKDPFTKWGFILHLDDACHGRRQILELVAHLLSHIRCWLIKTEKCWDDGKLRRFEKILNNVELREDDPVTIKLESSTDTNMLIKIWNKIKNIKKLFHCCHVKLILKYNKTVPLVDQDNVVKLFDAISNAKSPVYITHYTGPFLCSDIPDILKCFCLRKLVRVNVSVYDVASLTEIMSCKGLGTLRDMSVRVELKLCEQLKLSEEAVLPSHRIEIPDHVDLDLTIKYFVNFQKLLDRFKFRHRLFSLSIHDVFVWNGFKLNLSAFKNLKNLNIRFEPNMGEEIEQERKKCDVRVGIMETEELDKVSTKLQILPRCSWMFNLVVSLSLPSRLERLLLRNVEFYNNSNNYLLLNFFGNYKIDRLVILDSLLSLKGVKQVISTHTEIIDDDLATMTKKLRVDRSSSCEVRELIAKKPRLTKEERAERRSNKPPGKEIIITSELSLCTNCESFPCLCTGVGSGDTFEDLIYVIEDIYLYDILSFTYTSNIVTVRKDICGDLRVHCIISQLDDSTASEIHSSNTWLSKLFLTLTLAQCICFDCTNLSYKGAMAMVHHFKNIKRDHSSDGVVEPFSLTIESICHSTTHDQFLCLIDFIKREECLAVFNFRCMCINKCFKVKKTCSGMIYLNDVDKTDR</sequence>